<keyword evidence="1" id="KW-0040">ANK repeat</keyword>
<evidence type="ECO:0000313" key="4">
    <source>
        <dbReference type="Proteomes" id="UP000699462"/>
    </source>
</evidence>
<dbReference type="EMBL" id="JTDF01006754">
    <property type="protein sequence ID" value="KAF8565434.1"/>
    <property type="molecule type" value="Genomic_DNA"/>
</dbReference>
<feature type="compositionally biased region" description="Low complexity" evidence="2">
    <location>
        <begin position="344"/>
        <end position="355"/>
    </location>
</feature>
<feature type="repeat" description="ANK" evidence="1">
    <location>
        <begin position="184"/>
        <end position="216"/>
    </location>
</feature>
<comment type="caution">
    <text evidence="3">The sequence shown here is derived from an EMBL/GenBank/DDBJ whole genome shotgun (WGS) entry which is preliminary data.</text>
</comment>
<feature type="repeat" description="ANK" evidence="1">
    <location>
        <begin position="217"/>
        <end position="249"/>
    </location>
</feature>
<dbReference type="PROSITE" id="PS50088">
    <property type="entry name" value="ANK_REPEAT"/>
    <property type="match status" value="2"/>
</dbReference>
<dbReference type="PANTHER" id="PTHR24149:SF14">
    <property type="entry name" value="ANKYRIN REPEAT DOMAIN 12"/>
    <property type="match status" value="1"/>
</dbReference>
<protein>
    <recommendedName>
        <fullName evidence="5">Ankyrin repeat domain-containing protein 12</fullName>
    </recommendedName>
</protein>
<evidence type="ECO:0000313" key="3">
    <source>
        <dbReference type="EMBL" id="KAF8565434.1"/>
    </source>
</evidence>
<feature type="compositionally biased region" description="Polar residues" evidence="2">
    <location>
        <begin position="714"/>
        <end position="727"/>
    </location>
</feature>
<dbReference type="InterPro" id="IPR002110">
    <property type="entry name" value="Ankyrin_rpt"/>
</dbReference>
<evidence type="ECO:0000256" key="2">
    <source>
        <dbReference type="SAM" id="MobiDB-lite"/>
    </source>
</evidence>
<feature type="compositionally biased region" description="Polar residues" evidence="2">
    <location>
        <begin position="424"/>
        <end position="446"/>
    </location>
</feature>
<feature type="compositionally biased region" description="Polar residues" evidence="2">
    <location>
        <begin position="801"/>
        <end position="827"/>
    </location>
</feature>
<dbReference type="PANTHER" id="PTHR24149">
    <property type="entry name" value="ANKYRIN REPEAT DOMAIN-CONTAINING PROTEIN 12"/>
    <property type="match status" value="1"/>
</dbReference>
<evidence type="ECO:0000256" key="1">
    <source>
        <dbReference type="PROSITE-ProRule" id="PRU00023"/>
    </source>
</evidence>
<feature type="compositionally biased region" description="Polar residues" evidence="2">
    <location>
        <begin position="317"/>
        <end position="335"/>
    </location>
</feature>
<dbReference type="SUPFAM" id="SSF48403">
    <property type="entry name" value="Ankyrin repeat"/>
    <property type="match status" value="1"/>
</dbReference>
<proteinExistence type="predicted"/>
<sequence>MREEKRRSREEDVTPLPKKKRYEDSPLHNQCSSKPRGYIPMSERQQFALLRQMETEESGISGEPVHTPSTISPLGVNTCKESSGLSHGHHRDDFTPHSNMCRAGYSHEYLSDESRLCESEASHSTSHNCGANGERPAISTGSFPSVVKTPPSLSRLFTLTKSGDLETLKQLVKEGVDVNEQDERGRTALHEFSTRSLPRLVAYLLRHGAQPNISALNGDTALHEAAKAGNVRIVRTLLRHNADPLVLNSRGERPVDVCENSEMLAILNQHIDAHRCHPTATSTKPSSFSSSKSQRHHHHNQAEKNPHGVRHGMPAPVNQSDPHGTNRTCSATTTPDGYSDSDDTCSTSGPTTTPTALVSSFGSTGSPVSIGRTVSPLSVSGQKNVCSDSHLSQPKAVKKDPYAFEDETDESPEPSAALHPVSTAANLAKSTSPSGRSRQLGSASTPGANQSASGSNTNNSATTYPSAPVLESVVRPGLPYLHYDPNTPITATGLLGPPLRLRFAKEAGQYTLMEHQQNNAVMCGTEAGGDISSSVTATTVEAPDNPVVSSNTVEGVMAPSLVAGPGTWATTAVGQVDDGHTLSLAAPVDTIAESDNVASQKVPPLRIKFASGTPTDSDALMTSTGCAPSSSTSSDDHRKSPSHETCTDGDKFGEDGSNTVVQVPGVEGDCQSIAASTVDAHVGEPFADRSSGTADPVSSHLDSDTADFQTTVLETDNQSEGLTTRPLSASLPKGSEETAHSTEEVLEFVKDANKDTHRHRSGRTLRSHTAALREREERERHTDTTPIKKRKIKQRIENPVDTGTHSQSHLQTHRNSNTSCTGQPTSIANSSAIATGRVEIDSLHSEFIVHSETNIPDAVVQSHADQPSVLPKTDASTLLTYPGPKASDSDRGMTDGQVRPKACDSPPIVVCQKPPVASASTSHPKPENVSETEGQVSYLMCPVAPDDDKRNLQLLMFENPYEKAAALQKKLKELVNNLVEVHPKAPCAFEQYLLVSRNYLLANETPSLVKKTPPLQLDPILVELFNEQEEERYAQALKHQSEREHLRLCAEQARLRAQTRAALANFSKPLSFCSVLAYKDLTYVPPTNKNEQRDEESVRDRFTQRTFIGWLEDIRATFQREKKELLCRQLHEAESLMMVQRLDWEMKLKESQLYDYSADVFRDIPASHVPLIHVPNDFLLFPHDQPAS</sequence>
<feature type="region of interest" description="Disordered" evidence="2">
    <location>
        <begin position="754"/>
        <end position="827"/>
    </location>
</feature>
<dbReference type="Pfam" id="PF12796">
    <property type="entry name" value="Ank_2"/>
    <property type="match status" value="1"/>
</dbReference>
<dbReference type="InterPro" id="IPR053210">
    <property type="entry name" value="ANKRD12"/>
</dbReference>
<accession>A0A8T0DEV7</accession>
<dbReference type="SMART" id="SM00248">
    <property type="entry name" value="ANK"/>
    <property type="match status" value="3"/>
</dbReference>
<feature type="compositionally biased region" description="Polar residues" evidence="2">
    <location>
        <begin position="612"/>
        <end position="622"/>
    </location>
</feature>
<feature type="region of interest" description="Disordered" evidence="2">
    <location>
        <begin position="684"/>
        <end position="703"/>
    </location>
</feature>
<name>A0A8T0DEV7_9TREM</name>
<reference evidence="3 4" key="1">
    <citation type="submission" date="2019-07" db="EMBL/GenBank/DDBJ databases">
        <title>Annotation for the trematode Paragonimus westermani.</title>
        <authorList>
            <person name="Choi Y.-J."/>
        </authorList>
    </citation>
    <scope>NUCLEOTIDE SEQUENCE [LARGE SCALE GENOMIC DNA]</scope>
    <source>
        <strain evidence="3">180907_Pwestermani</strain>
    </source>
</reference>
<feature type="region of interest" description="Disordered" evidence="2">
    <location>
        <begin position="609"/>
        <end position="663"/>
    </location>
</feature>
<feature type="compositionally biased region" description="Basic and acidic residues" evidence="2">
    <location>
        <begin position="1"/>
        <end position="12"/>
    </location>
</feature>
<organism evidence="3 4">
    <name type="scientific">Paragonimus westermani</name>
    <dbReference type="NCBI Taxonomy" id="34504"/>
    <lineage>
        <taxon>Eukaryota</taxon>
        <taxon>Metazoa</taxon>
        <taxon>Spiralia</taxon>
        <taxon>Lophotrochozoa</taxon>
        <taxon>Platyhelminthes</taxon>
        <taxon>Trematoda</taxon>
        <taxon>Digenea</taxon>
        <taxon>Plagiorchiida</taxon>
        <taxon>Troglotremata</taxon>
        <taxon>Troglotrematidae</taxon>
        <taxon>Paragonimus</taxon>
    </lineage>
</organism>
<feature type="compositionally biased region" description="Basic and acidic residues" evidence="2">
    <location>
        <begin position="634"/>
        <end position="654"/>
    </location>
</feature>
<dbReference type="OrthoDB" id="194358at2759"/>
<dbReference type="AlphaFoldDB" id="A0A8T0DEV7"/>
<dbReference type="GO" id="GO:0005654">
    <property type="term" value="C:nucleoplasm"/>
    <property type="evidence" value="ECO:0007669"/>
    <property type="project" value="TreeGrafter"/>
</dbReference>
<feature type="compositionally biased region" description="Polar residues" evidence="2">
    <location>
        <begin position="375"/>
        <end position="392"/>
    </location>
</feature>
<evidence type="ECO:0008006" key="5">
    <source>
        <dbReference type="Google" id="ProtNLM"/>
    </source>
</evidence>
<feature type="region of interest" description="Disordered" evidence="2">
    <location>
        <begin position="277"/>
        <end position="397"/>
    </location>
</feature>
<feature type="region of interest" description="Disordered" evidence="2">
    <location>
        <begin position="714"/>
        <end position="741"/>
    </location>
</feature>
<feature type="compositionally biased region" description="Low complexity" evidence="2">
    <location>
        <begin position="623"/>
        <end position="633"/>
    </location>
</feature>
<feature type="region of interest" description="Disordered" evidence="2">
    <location>
        <begin position="858"/>
        <end position="905"/>
    </location>
</feature>
<feature type="region of interest" description="Disordered" evidence="2">
    <location>
        <begin position="126"/>
        <end position="145"/>
    </location>
</feature>
<feature type="region of interest" description="Disordered" evidence="2">
    <location>
        <begin position="1"/>
        <end position="38"/>
    </location>
</feature>
<dbReference type="InterPro" id="IPR036770">
    <property type="entry name" value="Ankyrin_rpt-contain_sf"/>
</dbReference>
<gene>
    <name evidence="3" type="ORF">P879_02949</name>
</gene>
<dbReference type="Proteomes" id="UP000699462">
    <property type="component" value="Unassembled WGS sequence"/>
</dbReference>
<feature type="compositionally biased region" description="Basic and acidic residues" evidence="2">
    <location>
        <begin position="771"/>
        <end position="783"/>
    </location>
</feature>
<feature type="compositionally biased region" description="Basic residues" evidence="2">
    <location>
        <begin position="756"/>
        <end position="766"/>
    </location>
</feature>
<feature type="region of interest" description="Disordered" evidence="2">
    <location>
        <begin position="424"/>
        <end position="464"/>
    </location>
</feature>
<keyword evidence="4" id="KW-1185">Reference proteome</keyword>
<dbReference type="PROSITE" id="PS50297">
    <property type="entry name" value="ANK_REP_REGION"/>
    <property type="match status" value="1"/>
</dbReference>
<feature type="compositionally biased region" description="Low complexity" evidence="2">
    <location>
        <begin position="447"/>
        <end position="463"/>
    </location>
</feature>
<dbReference type="Gene3D" id="1.25.40.20">
    <property type="entry name" value="Ankyrin repeat-containing domain"/>
    <property type="match status" value="1"/>
</dbReference>
<feature type="compositionally biased region" description="Low complexity" evidence="2">
    <location>
        <begin position="281"/>
        <end position="292"/>
    </location>
</feature>
<feature type="compositionally biased region" description="Polar residues" evidence="2">
    <location>
        <begin position="356"/>
        <end position="367"/>
    </location>
</feature>